<evidence type="ECO:0000313" key="1">
    <source>
        <dbReference type="EMBL" id="GME97828.1"/>
    </source>
</evidence>
<protein>
    <submittedName>
        <fullName evidence="1">Unnamed protein product</fullName>
    </submittedName>
</protein>
<reference evidence="1" key="1">
    <citation type="submission" date="2023-04" db="EMBL/GenBank/DDBJ databases">
        <title>Candida boidinii NBRC 1967.</title>
        <authorList>
            <person name="Ichikawa N."/>
            <person name="Sato H."/>
            <person name="Tonouchi N."/>
        </authorList>
    </citation>
    <scope>NUCLEOTIDE SEQUENCE</scope>
    <source>
        <strain evidence="1">NBRC 1967</strain>
    </source>
</reference>
<name>A0ACB5TZE3_CANBO</name>
<evidence type="ECO:0000313" key="2">
    <source>
        <dbReference type="Proteomes" id="UP001165101"/>
    </source>
</evidence>
<keyword evidence="2" id="KW-1185">Reference proteome</keyword>
<sequence>MKLKKSTDPELDQLPTNNLLLEKKVRFNKEAKINYLESNQTNNNIINNINNNNNLNPQKLSRFKKNLKNNNNNNTGNNNINNSNNCTSGSNKSIKSKKLPSSSPVLTPKKIKNRINNNSNDDDDDWEDITYISDNSQYVEPNYEESKNLSNKDINELLKLSNLNKNESKNYEKLDINDPRFNEKLKDLYFPDLKLNIKNLEWMKPINSNPDSINKDMIFNSLNDLRFDFNGNLITPELINKINTKEGLHHHSSNPEIPGYTLSELSRLSRSTFPSQRCIAIRTLGRILYKLGSSDYEIIVVDDDDDETETEKENNNENNENNENSNFERKLWEIINDLKIIDILTDASDEKLTKNLSVRNYAIDALWLWKQSNGEKFIEKK</sequence>
<comment type="caution">
    <text evidence="1">The sequence shown here is derived from an EMBL/GenBank/DDBJ whole genome shotgun (WGS) entry which is preliminary data.</text>
</comment>
<organism evidence="1 2">
    <name type="scientific">Candida boidinii</name>
    <name type="common">Yeast</name>
    <dbReference type="NCBI Taxonomy" id="5477"/>
    <lineage>
        <taxon>Eukaryota</taxon>
        <taxon>Fungi</taxon>
        <taxon>Dikarya</taxon>
        <taxon>Ascomycota</taxon>
        <taxon>Saccharomycotina</taxon>
        <taxon>Pichiomycetes</taxon>
        <taxon>Pichiales</taxon>
        <taxon>Pichiaceae</taxon>
        <taxon>Ogataea</taxon>
        <taxon>Ogataea/Candida clade</taxon>
    </lineage>
</organism>
<proteinExistence type="predicted"/>
<dbReference type="EMBL" id="BSXV01003206">
    <property type="protein sequence ID" value="GME97828.1"/>
    <property type="molecule type" value="Genomic_DNA"/>
</dbReference>
<dbReference type="Proteomes" id="UP001165101">
    <property type="component" value="Unassembled WGS sequence"/>
</dbReference>
<gene>
    <name evidence="1" type="ORF">Cboi01_000474200</name>
</gene>
<accession>A0ACB5TZE3</accession>